<comment type="caution">
    <text evidence="2">The sequence shown here is derived from an EMBL/GenBank/DDBJ whole genome shotgun (WGS) entry which is preliminary data.</text>
</comment>
<gene>
    <name evidence="2" type="ORF">GCM10017579_29450</name>
</gene>
<evidence type="ECO:0000256" key="1">
    <source>
        <dbReference type="SAM" id="SignalP"/>
    </source>
</evidence>
<keyword evidence="3" id="KW-1185">Reference proteome</keyword>
<sequence>MVNRWSTARLIVASALAGLALVACSSETDDAGHGVQAGQVEKVSPEKISGGSKAELGLPTGVLTVKVVPAMDEVASDAGDLKPRDGVTLVGLAWTLKLHPSSDGRDVLLDDQTLESLPMPSFSLLDGNKKVSLPAEAPSQWYRGLVVGAKNPSVLQVEYDGVTQSVDLETGVVEGDQGAQLKDLESASTTLDRRCPADAFKPKEAALTHECGVRAVHVLPYVAGSGWAPNGQTWVVVDADIEGQATVRIGQDTGRELASPSDAVHRFAFAAPNLPAEVTFDFGSGISPVSVGLSSS</sequence>
<organism evidence="2 3">
    <name type="scientific">Nocardioides luteus</name>
    <dbReference type="NCBI Taxonomy" id="1844"/>
    <lineage>
        <taxon>Bacteria</taxon>
        <taxon>Bacillati</taxon>
        <taxon>Actinomycetota</taxon>
        <taxon>Actinomycetes</taxon>
        <taxon>Propionibacteriales</taxon>
        <taxon>Nocardioidaceae</taxon>
        <taxon>Nocardioides</taxon>
    </lineage>
</organism>
<feature type="chain" id="PRO_5045709885" description="Lipoprotein" evidence="1">
    <location>
        <begin position="26"/>
        <end position="296"/>
    </location>
</feature>
<evidence type="ECO:0008006" key="4">
    <source>
        <dbReference type="Google" id="ProtNLM"/>
    </source>
</evidence>
<reference evidence="2" key="1">
    <citation type="journal article" date="2014" name="Int. J. Syst. Evol. Microbiol.">
        <title>Complete genome of a new Firmicutes species belonging to the dominant human colonic microbiota ('Ruminococcus bicirculans') reveals two chromosomes and a selective capacity to utilize plant glucans.</title>
        <authorList>
            <consortium name="NISC Comparative Sequencing Program"/>
            <person name="Wegmann U."/>
            <person name="Louis P."/>
            <person name="Goesmann A."/>
            <person name="Henrissat B."/>
            <person name="Duncan S.H."/>
            <person name="Flint H.J."/>
        </authorList>
    </citation>
    <scope>NUCLEOTIDE SEQUENCE</scope>
    <source>
        <strain evidence="2">VKM Ac-1246</strain>
    </source>
</reference>
<dbReference type="EMBL" id="BSEL01000005">
    <property type="protein sequence ID" value="GLJ68909.1"/>
    <property type="molecule type" value="Genomic_DNA"/>
</dbReference>
<reference evidence="2" key="2">
    <citation type="submission" date="2023-01" db="EMBL/GenBank/DDBJ databases">
        <authorList>
            <person name="Sun Q."/>
            <person name="Evtushenko L."/>
        </authorList>
    </citation>
    <scope>NUCLEOTIDE SEQUENCE</scope>
    <source>
        <strain evidence="2">VKM Ac-1246</strain>
    </source>
</reference>
<protein>
    <recommendedName>
        <fullName evidence="4">Lipoprotein</fullName>
    </recommendedName>
</protein>
<keyword evidence="1" id="KW-0732">Signal</keyword>
<evidence type="ECO:0000313" key="3">
    <source>
        <dbReference type="Proteomes" id="UP001142292"/>
    </source>
</evidence>
<name>A0ABQ5SZN3_9ACTN</name>
<feature type="signal peptide" evidence="1">
    <location>
        <begin position="1"/>
        <end position="25"/>
    </location>
</feature>
<accession>A0ABQ5SZN3</accession>
<evidence type="ECO:0000313" key="2">
    <source>
        <dbReference type="EMBL" id="GLJ68909.1"/>
    </source>
</evidence>
<dbReference type="PROSITE" id="PS51257">
    <property type="entry name" value="PROKAR_LIPOPROTEIN"/>
    <property type="match status" value="1"/>
</dbReference>
<proteinExistence type="predicted"/>
<dbReference type="Proteomes" id="UP001142292">
    <property type="component" value="Unassembled WGS sequence"/>
</dbReference>